<dbReference type="InterPro" id="IPR011006">
    <property type="entry name" value="CheY-like_superfamily"/>
</dbReference>
<dbReference type="PROSITE" id="PS50885">
    <property type="entry name" value="HAMP"/>
    <property type="match status" value="1"/>
</dbReference>
<dbReference type="NCBIfam" id="TIGR00229">
    <property type="entry name" value="sensory_box"/>
    <property type="match status" value="1"/>
</dbReference>
<evidence type="ECO:0000313" key="19">
    <source>
        <dbReference type="Proteomes" id="UP000581135"/>
    </source>
</evidence>
<dbReference type="Gene3D" id="3.30.450.20">
    <property type="entry name" value="PAS domain"/>
    <property type="match status" value="3"/>
</dbReference>
<organism evidence="18 19">
    <name type="scientific">Limibacillus halophilus</name>
    <dbReference type="NCBI Taxonomy" id="1579333"/>
    <lineage>
        <taxon>Bacteria</taxon>
        <taxon>Pseudomonadati</taxon>
        <taxon>Pseudomonadota</taxon>
        <taxon>Alphaproteobacteria</taxon>
        <taxon>Rhodospirillales</taxon>
        <taxon>Rhodovibrionaceae</taxon>
        <taxon>Limibacillus</taxon>
    </lineage>
</organism>
<dbReference type="EC" id="2.7.13.3" evidence="3"/>
<dbReference type="PROSITE" id="PS50110">
    <property type="entry name" value="RESPONSE_REGULATORY"/>
    <property type="match status" value="1"/>
</dbReference>
<dbReference type="GO" id="GO:0005886">
    <property type="term" value="C:plasma membrane"/>
    <property type="evidence" value="ECO:0007669"/>
    <property type="project" value="UniProtKB-SubCell"/>
</dbReference>
<dbReference type="InterPro" id="IPR036097">
    <property type="entry name" value="HisK_dim/P_sf"/>
</dbReference>
<feature type="transmembrane region" description="Helical" evidence="12">
    <location>
        <begin position="288"/>
        <end position="309"/>
    </location>
</feature>
<evidence type="ECO:0000259" key="14">
    <source>
        <dbReference type="PROSITE" id="PS50110"/>
    </source>
</evidence>
<dbReference type="PANTHER" id="PTHR43065:SF49">
    <property type="entry name" value="HISTIDINE KINASE"/>
    <property type="match status" value="1"/>
</dbReference>
<keyword evidence="7 12" id="KW-0812">Transmembrane</keyword>
<dbReference type="Gene3D" id="3.40.50.2300">
    <property type="match status" value="1"/>
</dbReference>
<dbReference type="CDD" id="cd00082">
    <property type="entry name" value="HisKA"/>
    <property type="match status" value="1"/>
</dbReference>
<evidence type="ECO:0000256" key="11">
    <source>
        <dbReference type="PROSITE-ProRule" id="PRU00169"/>
    </source>
</evidence>
<evidence type="ECO:0000259" key="15">
    <source>
        <dbReference type="PROSITE" id="PS50112"/>
    </source>
</evidence>
<comment type="catalytic activity">
    <reaction evidence="1">
        <text>ATP + protein L-histidine = ADP + protein N-phospho-L-histidine.</text>
        <dbReference type="EC" id="2.7.13.3"/>
    </reaction>
</comment>
<evidence type="ECO:0000256" key="3">
    <source>
        <dbReference type="ARBA" id="ARBA00012438"/>
    </source>
</evidence>
<evidence type="ECO:0000256" key="7">
    <source>
        <dbReference type="ARBA" id="ARBA00022692"/>
    </source>
</evidence>
<dbReference type="AlphaFoldDB" id="A0A839SRP6"/>
<dbReference type="Gene3D" id="3.30.565.10">
    <property type="entry name" value="Histidine kinase-like ATPase, C-terminal domain"/>
    <property type="match status" value="1"/>
</dbReference>
<dbReference type="InterPro" id="IPR004358">
    <property type="entry name" value="Sig_transdc_His_kin-like_C"/>
</dbReference>
<feature type="domain" description="PAS" evidence="15">
    <location>
        <begin position="388"/>
        <end position="433"/>
    </location>
</feature>
<dbReference type="GO" id="GO:0000155">
    <property type="term" value="F:phosphorelay sensor kinase activity"/>
    <property type="evidence" value="ECO:0007669"/>
    <property type="project" value="InterPro"/>
</dbReference>
<comment type="caution">
    <text evidence="18">The sequence shown here is derived from an EMBL/GenBank/DDBJ whole genome shotgun (WGS) entry which is preliminary data.</text>
</comment>
<feature type="domain" description="Histidine kinase" evidence="13">
    <location>
        <begin position="502"/>
        <end position="733"/>
    </location>
</feature>
<dbReference type="SMART" id="SM00448">
    <property type="entry name" value="REC"/>
    <property type="match status" value="1"/>
</dbReference>
<dbReference type="SUPFAM" id="SSF55785">
    <property type="entry name" value="PYP-like sensor domain (PAS domain)"/>
    <property type="match status" value="1"/>
</dbReference>
<dbReference type="SUPFAM" id="SSF158472">
    <property type="entry name" value="HAMP domain-like"/>
    <property type="match status" value="1"/>
</dbReference>
<dbReference type="SUPFAM" id="SSF52172">
    <property type="entry name" value="CheY-like"/>
    <property type="match status" value="1"/>
</dbReference>
<evidence type="ECO:0000256" key="1">
    <source>
        <dbReference type="ARBA" id="ARBA00000085"/>
    </source>
</evidence>
<accession>A0A839SRP6</accession>
<dbReference type="Pfam" id="PF00072">
    <property type="entry name" value="Response_reg"/>
    <property type="match status" value="1"/>
</dbReference>
<dbReference type="SUPFAM" id="SSF47384">
    <property type="entry name" value="Homodimeric domain of signal transducing histidine kinase"/>
    <property type="match status" value="1"/>
</dbReference>
<reference evidence="18 19" key="1">
    <citation type="submission" date="2020-08" db="EMBL/GenBank/DDBJ databases">
        <title>Genomic Encyclopedia of Type Strains, Phase III (KMG-III): the genomes of soil and plant-associated and newly described type strains.</title>
        <authorList>
            <person name="Whitman W."/>
        </authorList>
    </citation>
    <scope>NUCLEOTIDE SEQUENCE [LARGE SCALE GENOMIC DNA]</scope>
    <source>
        <strain evidence="18 19">CECT 8803</strain>
    </source>
</reference>
<dbReference type="PROSITE" id="PS50109">
    <property type="entry name" value="HIS_KIN"/>
    <property type="match status" value="1"/>
</dbReference>
<dbReference type="PRINTS" id="PR00344">
    <property type="entry name" value="BCTRLSENSOR"/>
</dbReference>
<dbReference type="InterPro" id="IPR003661">
    <property type="entry name" value="HisK_dim/P_dom"/>
</dbReference>
<dbReference type="PROSITE" id="PS50112">
    <property type="entry name" value="PAS"/>
    <property type="match status" value="1"/>
</dbReference>
<keyword evidence="19" id="KW-1185">Reference proteome</keyword>
<dbReference type="PROSITE" id="PS50113">
    <property type="entry name" value="PAC"/>
    <property type="match status" value="1"/>
</dbReference>
<sequence>MGQSADGEGRCHVIEGLGIKMRLFLVAVAASFPLMVLLVFGAAQRVSEDYDVAQRMALNHAGNVGALIDDYLENLITVMNVVGHSVSFDATDINKNERLFFRVKRDLPAYVNNIKLNAPDGAPLGSSSGFEIDVGDRDYLVNAVDSKSIGFGEPKISRSTGEWTLTVGMALLDSMGDVRGVLSISTRLKELNSLVALSGVPRSALVTVLDQHGHVVTRSHDPEDWISRDLSHLPGVIRAIQRVSGITDGPSADGIQRLGAYSPMRAAPWVVYVGIPNNVAFADANSEVWRGAIAFLASILIGTLAALFFSRMISRPLRDLAQDARNFGLNDLKQRSRVRQGGEIGELATAFNQMAERLSDREQRNAMVEQASPVVIWDRNVQTGEEVWSAGITLIFGYPMEEVGKAATWYRELIHPADLPAYEQSLEAFLSGPLRRREFFYRLRRADQTYAHVEDTVVVARDDRGNPSRLVATVRDISDRVTAEAQLRQAQKLEAVGQLTGGVAHDFNNLLQVVSSSLDILDSPDLPEEERTEMIQQALEAVSHGSDLTRQLLAFSRQQPLQPSVVELDAFVAKLLPLLKRTLGERIEITFSAMPNEHTFINVDRAQLDSAIMNLALNARDAMPNGGHLAFSVKFKQIEEDEESGIDGSLYAMEGLEHGAYCVLEVSDDGEGMSEETQARIFEPFFTTKGLGKGSGLGLPMVFGFMAQSNGKITVYSEPGRGSTFRLYFKAHEAPAVAAADDNLEIPVPTANGMRLLVVEDNDMVRSTVKRQFESLGYAVVEVGNGAEALDVLKNDQDFSLIFSDVVMPGKVDGVALADSVQQNYPHIKILLTSGFPNSERPNHSYSLLSKPYRRRELAKAVHDAIKG</sequence>
<dbReference type="Pfam" id="PF02743">
    <property type="entry name" value="dCache_1"/>
    <property type="match status" value="1"/>
</dbReference>
<evidence type="ECO:0000256" key="5">
    <source>
        <dbReference type="ARBA" id="ARBA00022553"/>
    </source>
</evidence>
<dbReference type="SMART" id="SM00086">
    <property type="entry name" value="PAC"/>
    <property type="match status" value="1"/>
</dbReference>
<dbReference type="Gene3D" id="1.10.287.130">
    <property type="match status" value="1"/>
</dbReference>
<dbReference type="InterPro" id="IPR005467">
    <property type="entry name" value="His_kinase_dom"/>
</dbReference>
<evidence type="ECO:0000259" key="17">
    <source>
        <dbReference type="PROSITE" id="PS50885"/>
    </source>
</evidence>
<dbReference type="EMBL" id="JACHXA010000003">
    <property type="protein sequence ID" value="MBB3064978.1"/>
    <property type="molecule type" value="Genomic_DNA"/>
</dbReference>
<dbReference type="InterPro" id="IPR000700">
    <property type="entry name" value="PAS-assoc_C"/>
</dbReference>
<comment type="subcellular location">
    <subcellularLocation>
        <location evidence="2">Cell membrane</location>
        <topology evidence="2">Multi-pass membrane protein</topology>
    </subcellularLocation>
</comment>
<feature type="modified residue" description="4-aspartylphosphate" evidence="11">
    <location>
        <position position="805"/>
    </location>
</feature>
<dbReference type="CDD" id="cd00130">
    <property type="entry name" value="PAS"/>
    <property type="match status" value="1"/>
</dbReference>
<dbReference type="SUPFAM" id="SSF55874">
    <property type="entry name" value="ATPase domain of HSP90 chaperone/DNA topoisomerase II/histidine kinase"/>
    <property type="match status" value="1"/>
</dbReference>
<dbReference type="InterPro" id="IPR001789">
    <property type="entry name" value="Sig_transdc_resp-reg_receiver"/>
</dbReference>
<keyword evidence="5 11" id="KW-0597">Phosphoprotein</keyword>
<dbReference type="CDD" id="cd06225">
    <property type="entry name" value="HAMP"/>
    <property type="match status" value="1"/>
</dbReference>
<dbReference type="InterPro" id="IPR035965">
    <property type="entry name" value="PAS-like_dom_sf"/>
</dbReference>
<keyword evidence="8" id="KW-0418">Kinase</keyword>
<proteinExistence type="predicted"/>
<protein>
    <recommendedName>
        <fullName evidence="3">histidine kinase</fullName>
        <ecNumber evidence="3">2.7.13.3</ecNumber>
    </recommendedName>
</protein>
<evidence type="ECO:0000256" key="4">
    <source>
        <dbReference type="ARBA" id="ARBA00022475"/>
    </source>
</evidence>
<dbReference type="Proteomes" id="UP000581135">
    <property type="component" value="Unassembled WGS sequence"/>
</dbReference>
<dbReference type="InterPro" id="IPR036890">
    <property type="entry name" value="HATPase_C_sf"/>
</dbReference>
<evidence type="ECO:0000256" key="12">
    <source>
        <dbReference type="SAM" id="Phobius"/>
    </source>
</evidence>
<dbReference type="InterPro" id="IPR033479">
    <property type="entry name" value="dCache_1"/>
</dbReference>
<evidence type="ECO:0000256" key="9">
    <source>
        <dbReference type="ARBA" id="ARBA00022989"/>
    </source>
</evidence>
<gene>
    <name evidence="18" type="ORF">FHR98_001257</name>
</gene>
<feature type="domain" description="PAC" evidence="16">
    <location>
        <begin position="437"/>
        <end position="489"/>
    </location>
</feature>
<dbReference type="InterPro" id="IPR000014">
    <property type="entry name" value="PAS"/>
</dbReference>
<evidence type="ECO:0000256" key="6">
    <source>
        <dbReference type="ARBA" id="ARBA00022679"/>
    </source>
</evidence>
<keyword evidence="9 12" id="KW-1133">Transmembrane helix</keyword>
<keyword evidence="6" id="KW-0808">Transferase</keyword>
<dbReference type="InterPro" id="IPR013655">
    <property type="entry name" value="PAS_fold_3"/>
</dbReference>
<dbReference type="SMART" id="SM00387">
    <property type="entry name" value="HATPase_c"/>
    <property type="match status" value="1"/>
</dbReference>
<dbReference type="InterPro" id="IPR001610">
    <property type="entry name" value="PAC"/>
</dbReference>
<keyword evidence="10 12" id="KW-0472">Membrane</keyword>
<dbReference type="InterPro" id="IPR003660">
    <property type="entry name" value="HAMP_dom"/>
</dbReference>
<evidence type="ECO:0000313" key="18">
    <source>
        <dbReference type="EMBL" id="MBB3064978.1"/>
    </source>
</evidence>
<dbReference type="SMART" id="SM00388">
    <property type="entry name" value="HisKA"/>
    <property type="match status" value="1"/>
</dbReference>
<dbReference type="Pfam" id="PF08447">
    <property type="entry name" value="PAS_3"/>
    <property type="match status" value="1"/>
</dbReference>
<evidence type="ECO:0000256" key="8">
    <source>
        <dbReference type="ARBA" id="ARBA00022777"/>
    </source>
</evidence>
<dbReference type="RefSeq" id="WP_183415798.1">
    <property type="nucleotide sequence ID" value="NZ_JACHXA010000003.1"/>
</dbReference>
<dbReference type="Pfam" id="PF00512">
    <property type="entry name" value="HisKA"/>
    <property type="match status" value="1"/>
</dbReference>
<keyword evidence="4" id="KW-1003">Cell membrane</keyword>
<evidence type="ECO:0000256" key="10">
    <source>
        <dbReference type="ARBA" id="ARBA00023136"/>
    </source>
</evidence>
<feature type="transmembrane region" description="Helical" evidence="12">
    <location>
        <begin position="23"/>
        <end position="43"/>
    </location>
</feature>
<dbReference type="Pfam" id="PF00672">
    <property type="entry name" value="HAMP"/>
    <property type="match status" value="1"/>
</dbReference>
<evidence type="ECO:0000259" key="13">
    <source>
        <dbReference type="PROSITE" id="PS50109"/>
    </source>
</evidence>
<evidence type="ECO:0000256" key="2">
    <source>
        <dbReference type="ARBA" id="ARBA00004651"/>
    </source>
</evidence>
<dbReference type="SMART" id="SM00304">
    <property type="entry name" value="HAMP"/>
    <property type="match status" value="1"/>
</dbReference>
<feature type="domain" description="Response regulatory" evidence="14">
    <location>
        <begin position="755"/>
        <end position="866"/>
    </location>
</feature>
<dbReference type="CDD" id="cd12915">
    <property type="entry name" value="PDC2_DGC_like"/>
    <property type="match status" value="1"/>
</dbReference>
<dbReference type="Gene3D" id="6.10.340.10">
    <property type="match status" value="1"/>
</dbReference>
<name>A0A839SRP6_9PROT</name>
<dbReference type="InterPro" id="IPR003594">
    <property type="entry name" value="HATPase_dom"/>
</dbReference>
<feature type="domain" description="HAMP" evidence="17">
    <location>
        <begin position="311"/>
        <end position="363"/>
    </location>
</feature>
<dbReference type="PANTHER" id="PTHR43065">
    <property type="entry name" value="SENSOR HISTIDINE KINASE"/>
    <property type="match status" value="1"/>
</dbReference>
<dbReference type="Pfam" id="PF02518">
    <property type="entry name" value="HATPase_c"/>
    <property type="match status" value="1"/>
</dbReference>
<evidence type="ECO:0000259" key="16">
    <source>
        <dbReference type="PROSITE" id="PS50113"/>
    </source>
</evidence>